<feature type="compositionally biased region" description="Low complexity" evidence="1">
    <location>
        <begin position="61"/>
        <end position="71"/>
    </location>
</feature>
<evidence type="ECO:0000313" key="4">
    <source>
        <dbReference type="Proteomes" id="UP001055153"/>
    </source>
</evidence>
<feature type="region of interest" description="Disordered" evidence="1">
    <location>
        <begin position="1"/>
        <end position="20"/>
    </location>
</feature>
<reference evidence="3" key="1">
    <citation type="journal article" date="2021" name="Front. Microbiol.">
        <title>Comprehensive Comparative Genomics and Phenotyping of Methylobacterium Species.</title>
        <authorList>
            <person name="Alessa O."/>
            <person name="Ogura Y."/>
            <person name="Fujitani Y."/>
            <person name="Takami H."/>
            <person name="Hayashi T."/>
            <person name="Sahin N."/>
            <person name="Tani A."/>
        </authorList>
    </citation>
    <scope>NUCLEOTIDE SEQUENCE</scope>
    <source>
        <strain evidence="3">DSM 17168</strain>
    </source>
</reference>
<dbReference type="Pfam" id="PF10908">
    <property type="entry name" value="Tlde1_dom"/>
    <property type="match status" value="1"/>
</dbReference>
<protein>
    <recommendedName>
        <fullName evidence="2">Tlde1 domain-containing protein</fullName>
    </recommendedName>
</protein>
<dbReference type="Proteomes" id="UP001055153">
    <property type="component" value="Unassembled WGS sequence"/>
</dbReference>
<sequence>MTGVDAAPSPSSGARAPSRRRGLAPLALCLAALTGAGAFGARYAEVQPPAPHEAGPPPAEPVAAAVPASREVVADRAPAPATDEAGWRSALLDAVETVPGPAPAAPSDEPETPPVVQSAPLPQAVPLPVPRPPEFRAPRTARPGAADRAAQRQAAVAPPPEDTRTFIEKLFDLPAASNTALSYASLEPRPVEPGPVRRILPPASANPSGGVAVYDITARTVTLPNGERLEAHSGLGPKMDDPRHVHVRMHGATPPGIYDLTEREALFHGVRAIRLTPVGGPGAVHGRTGLLAHTYMLGPSGQSNGCVAFRDYDRFLQAFLRGEVRRLVVVAGNGMDGPPPSQIGLLTRPAAANGG</sequence>
<evidence type="ECO:0000259" key="2">
    <source>
        <dbReference type="Pfam" id="PF10908"/>
    </source>
</evidence>
<feature type="compositionally biased region" description="Low complexity" evidence="1">
    <location>
        <begin position="138"/>
        <end position="156"/>
    </location>
</feature>
<accession>A0ABQ4S9I0</accession>
<feature type="domain" description="Tlde1" evidence="2">
    <location>
        <begin position="228"/>
        <end position="332"/>
    </location>
</feature>
<feature type="compositionally biased region" description="Pro residues" evidence="1">
    <location>
        <begin position="48"/>
        <end position="60"/>
    </location>
</feature>
<feature type="compositionally biased region" description="Pro residues" evidence="1">
    <location>
        <begin position="123"/>
        <end position="132"/>
    </location>
</feature>
<evidence type="ECO:0000256" key="1">
    <source>
        <dbReference type="SAM" id="MobiDB-lite"/>
    </source>
</evidence>
<gene>
    <name evidence="3" type="ORF">GMJLKIPL_1564</name>
</gene>
<dbReference type="InterPro" id="IPR021225">
    <property type="entry name" value="Tlde1_dom"/>
</dbReference>
<keyword evidence="4" id="KW-1185">Reference proteome</keyword>
<dbReference type="RefSeq" id="WP_238234534.1">
    <property type="nucleotide sequence ID" value="NZ_BPQQ01000017.1"/>
</dbReference>
<proteinExistence type="predicted"/>
<name>A0ABQ4S9I0_9HYPH</name>
<feature type="region of interest" description="Disordered" evidence="1">
    <location>
        <begin position="97"/>
        <end position="160"/>
    </location>
</feature>
<organism evidence="3 4">
    <name type="scientific">Methylobacterium isbiliense</name>
    <dbReference type="NCBI Taxonomy" id="315478"/>
    <lineage>
        <taxon>Bacteria</taxon>
        <taxon>Pseudomonadati</taxon>
        <taxon>Pseudomonadota</taxon>
        <taxon>Alphaproteobacteria</taxon>
        <taxon>Hyphomicrobiales</taxon>
        <taxon>Methylobacteriaceae</taxon>
        <taxon>Methylobacterium</taxon>
    </lineage>
</organism>
<reference evidence="3" key="2">
    <citation type="submission" date="2021-08" db="EMBL/GenBank/DDBJ databases">
        <authorList>
            <person name="Tani A."/>
            <person name="Ola A."/>
            <person name="Ogura Y."/>
            <person name="Katsura K."/>
            <person name="Hayashi T."/>
        </authorList>
    </citation>
    <scope>NUCLEOTIDE SEQUENCE</scope>
    <source>
        <strain evidence="3">DSM 17168</strain>
    </source>
</reference>
<dbReference type="EMBL" id="BPQQ01000017">
    <property type="protein sequence ID" value="GJD99646.1"/>
    <property type="molecule type" value="Genomic_DNA"/>
</dbReference>
<feature type="region of interest" description="Disordered" evidence="1">
    <location>
        <begin position="48"/>
        <end position="85"/>
    </location>
</feature>
<comment type="caution">
    <text evidence="3">The sequence shown here is derived from an EMBL/GenBank/DDBJ whole genome shotgun (WGS) entry which is preliminary data.</text>
</comment>
<feature type="compositionally biased region" description="Low complexity" evidence="1">
    <location>
        <begin position="1"/>
        <end position="16"/>
    </location>
</feature>
<evidence type="ECO:0000313" key="3">
    <source>
        <dbReference type="EMBL" id="GJD99646.1"/>
    </source>
</evidence>